<comment type="caution">
    <text evidence="9">The sequence shown here is derived from an EMBL/GenBank/DDBJ whole genome shotgun (WGS) entry which is preliminary data.</text>
</comment>
<organism evidence="9 10">
    <name type="scientific">Nocardioides panaciterrulae</name>
    <dbReference type="NCBI Taxonomy" id="661492"/>
    <lineage>
        <taxon>Bacteria</taxon>
        <taxon>Bacillati</taxon>
        <taxon>Actinomycetota</taxon>
        <taxon>Actinomycetes</taxon>
        <taxon>Propionibacteriales</taxon>
        <taxon>Nocardioidaceae</taxon>
        <taxon>Nocardioides</taxon>
    </lineage>
</organism>
<dbReference type="InterPro" id="IPR000515">
    <property type="entry name" value="MetI-like"/>
</dbReference>
<dbReference type="GO" id="GO:0005886">
    <property type="term" value="C:plasma membrane"/>
    <property type="evidence" value="ECO:0007669"/>
    <property type="project" value="UniProtKB-SubCell"/>
</dbReference>
<dbReference type="PANTHER" id="PTHR43386">
    <property type="entry name" value="OLIGOPEPTIDE TRANSPORT SYSTEM PERMEASE PROTEIN APPC"/>
    <property type="match status" value="1"/>
</dbReference>
<dbReference type="EMBL" id="JACCBG010000001">
    <property type="protein sequence ID" value="NYD41901.1"/>
    <property type="molecule type" value="Genomic_DNA"/>
</dbReference>
<comment type="similarity">
    <text evidence="7">Belongs to the binding-protein-dependent transport system permease family.</text>
</comment>
<dbReference type="PANTHER" id="PTHR43386:SF1">
    <property type="entry name" value="D,D-DIPEPTIDE TRANSPORT SYSTEM PERMEASE PROTEIN DDPC-RELATED"/>
    <property type="match status" value="1"/>
</dbReference>
<dbReference type="InterPro" id="IPR050366">
    <property type="entry name" value="BP-dependent_transpt_permease"/>
</dbReference>
<keyword evidence="6 7" id="KW-0472">Membrane</keyword>
<evidence type="ECO:0000256" key="1">
    <source>
        <dbReference type="ARBA" id="ARBA00004651"/>
    </source>
</evidence>
<feature type="transmembrane region" description="Helical" evidence="7">
    <location>
        <begin position="155"/>
        <end position="175"/>
    </location>
</feature>
<feature type="transmembrane region" description="Helical" evidence="7">
    <location>
        <begin position="55"/>
        <end position="77"/>
    </location>
</feature>
<feature type="domain" description="ABC transmembrane type-1" evidence="8">
    <location>
        <begin position="116"/>
        <end position="306"/>
    </location>
</feature>
<dbReference type="GO" id="GO:0055085">
    <property type="term" value="P:transmembrane transport"/>
    <property type="evidence" value="ECO:0007669"/>
    <property type="project" value="InterPro"/>
</dbReference>
<feature type="transmembrane region" description="Helical" evidence="7">
    <location>
        <begin position="237"/>
        <end position="263"/>
    </location>
</feature>
<evidence type="ECO:0000313" key="9">
    <source>
        <dbReference type="EMBL" id="NYD41901.1"/>
    </source>
</evidence>
<accession>A0A7Y9JB74</accession>
<proteinExistence type="inferred from homology"/>
<keyword evidence="2 7" id="KW-0813">Transport</keyword>
<dbReference type="RefSeq" id="WP_343052082.1">
    <property type="nucleotide sequence ID" value="NZ_JACCBG010000001.1"/>
</dbReference>
<name>A0A7Y9JB74_9ACTN</name>
<dbReference type="Pfam" id="PF12911">
    <property type="entry name" value="OppC_N"/>
    <property type="match status" value="1"/>
</dbReference>
<dbReference type="SUPFAM" id="SSF161098">
    <property type="entry name" value="MetI-like"/>
    <property type="match status" value="1"/>
</dbReference>
<sequence length="320" mass="33759">MSLLPGSRRDRSGPAAEPGLAEIAGDRAALVGGEVHGPQESLWRRGLSVFAENRLALIGAGIIVFFVLFCFLGPHLYHTDQVTTNLALANEPPSSAHPLGTDPTGYDELGRLMYGGQASLEVGIAAALLATVFGTLYGALSGYVGGALDAVLMRLVDGLLAIPALFLLLVLSTIYSPGPGVMILLIAALSWLGAARLIRGEALSLREREYVQAVRVMGGSNTRAVIRHVAPNAVGTAVVFASFTVADAIITLAFLGYLGLGIQPPKTDWGGMLSTATVYINSGYWWLLYPPGIAIVLVAIAFNFLGDALRDAFEVRLQSR</sequence>
<gene>
    <name evidence="9" type="ORF">BJZ21_001984</name>
</gene>
<keyword evidence="10" id="KW-1185">Reference proteome</keyword>
<dbReference type="PROSITE" id="PS50928">
    <property type="entry name" value="ABC_TM1"/>
    <property type="match status" value="1"/>
</dbReference>
<keyword evidence="5 7" id="KW-1133">Transmembrane helix</keyword>
<dbReference type="Gene3D" id="1.10.3720.10">
    <property type="entry name" value="MetI-like"/>
    <property type="match status" value="1"/>
</dbReference>
<evidence type="ECO:0000256" key="7">
    <source>
        <dbReference type="RuleBase" id="RU363032"/>
    </source>
</evidence>
<evidence type="ECO:0000256" key="3">
    <source>
        <dbReference type="ARBA" id="ARBA00022475"/>
    </source>
</evidence>
<evidence type="ECO:0000256" key="6">
    <source>
        <dbReference type="ARBA" id="ARBA00023136"/>
    </source>
</evidence>
<keyword evidence="4 7" id="KW-0812">Transmembrane</keyword>
<evidence type="ECO:0000256" key="5">
    <source>
        <dbReference type="ARBA" id="ARBA00022989"/>
    </source>
</evidence>
<evidence type="ECO:0000256" key="2">
    <source>
        <dbReference type="ARBA" id="ARBA00022448"/>
    </source>
</evidence>
<evidence type="ECO:0000256" key="4">
    <source>
        <dbReference type="ARBA" id="ARBA00022692"/>
    </source>
</evidence>
<evidence type="ECO:0000313" key="10">
    <source>
        <dbReference type="Proteomes" id="UP000535511"/>
    </source>
</evidence>
<comment type="subcellular location">
    <subcellularLocation>
        <location evidence="1 7">Cell membrane</location>
        <topology evidence="1 7">Multi-pass membrane protein</topology>
    </subcellularLocation>
</comment>
<protein>
    <submittedName>
        <fullName evidence="9">Peptide/nickel transport system permease protein</fullName>
    </submittedName>
</protein>
<evidence type="ECO:0000259" key="8">
    <source>
        <dbReference type="PROSITE" id="PS50928"/>
    </source>
</evidence>
<keyword evidence="3" id="KW-1003">Cell membrane</keyword>
<reference evidence="9 10" key="1">
    <citation type="submission" date="2020-07" db="EMBL/GenBank/DDBJ databases">
        <title>Sequencing the genomes of 1000 actinobacteria strains.</title>
        <authorList>
            <person name="Klenk H.-P."/>
        </authorList>
    </citation>
    <scope>NUCLEOTIDE SEQUENCE [LARGE SCALE GENOMIC DNA]</scope>
    <source>
        <strain evidence="9 10">DSM 21350</strain>
    </source>
</reference>
<dbReference type="Proteomes" id="UP000535511">
    <property type="component" value="Unassembled WGS sequence"/>
</dbReference>
<dbReference type="AlphaFoldDB" id="A0A7Y9JB74"/>
<feature type="transmembrane region" description="Helical" evidence="7">
    <location>
        <begin position="181"/>
        <end position="198"/>
    </location>
</feature>
<dbReference type="InterPro" id="IPR035906">
    <property type="entry name" value="MetI-like_sf"/>
</dbReference>
<dbReference type="CDD" id="cd06261">
    <property type="entry name" value="TM_PBP2"/>
    <property type="match status" value="1"/>
</dbReference>
<feature type="transmembrane region" description="Helical" evidence="7">
    <location>
        <begin position="283"/>
        <end position="306"/>
    </location>
</feature>
<dbReference type="InterPro" id="IPR025966">
    <property type="entry name" value="OppC_N"/>
</dbReference>
<dbReference type="Pfam" id="PF00528">
    <property type="entry name" value="BPD_transp_1"/>
    <property type="match status" value="1"/>
</dbReference>
<feature type="transmembrane region" description="Helical" evidence="7">
    <location>
        <begin position="122"/>
        <end position="143"/>
    </location>
</feature>